<proteinExistence type="predicted"/>
<dbReference type="GO" id="GO:0032259">
    <property type="term" value="P:methylation"/>
    <property type="evidence" value="ECO:0007669"/>
    <property type="project" value="UniProtKB-KW"/>
</dbReference>
<keyword evidence="2" id="KW-0808">Transferase</keyword>
<feature type="domain" description="Methyltransferase" evidence="1">
    <location>
        <begin position="47"/>
        <end position="139"/>
    </location>
</feature>
<dbReference type="OrthoDB" id="3783712at2"/>
<keyword evidence="3" id="KW-1185">Reference proteome</keyword>
<dbReference type="Proteomes" id="UP000199004">
    <property type="component" value="Unassembled WGS sequence"/>
</dbReference>
<organism evidence="2 3">
    <name type="scientific">Nocardioides szechwanensis</name>
    <dbReference type="NCBI Taxonomy" id="1005944"/>
    <lineage>
        <taxon>Bacteria</taxon>
        <taxon>Bacillati</taxon>
        <taxon>Actinomycetota</taxon>
        <taxon>Actinomycetes</taxon>
        <taxon>Propionibacteriales</taxon>
        <taxon>Nocardioidaceae</taxon>
        <taxon>Nocardioides</taxon>
    </lineage>
</organism>
<keyword evidence="2" id="KW-0489">Methyltransferase</keyword>
<dbReference type="SUPFAM" id="SSF53335">
    <property type="entry name" value="S-adenosyl-L-methionine-dependent methyltransferases"/>
    <property type="match status" value="1"/>
</dbReference>
<dbReference type="Gene3D" id="3.40.50.150">
    <property type="entry name" value="Vaccinia Virus protein VP39"/>
    <property type="match status" value="1"/>
</dbReference>
<sequence length="245" mass="27516">MVERVPFFDFLADNPRYTGRQPMINRLNQRHGFLIDAYAQELSGARVLDLAAHDGRWSYALASAGAREVVGVEVRPELTAEFAAGYPETEAKSRVRFVQGDVYEELPKLAAAGETFDVVAIFGLYYHVMNHYGLLTMIHQLKPGLVIIDSEFAVAPEPVIRLAEEPVSSHLNTIGYTEEQEMAPIGVPSFSAMELMAGSLGYTTEWADWESLPEAQRVGLKSYYRRPPRWKRRATCALRPQPLAR</sequence>
<reference evidence="2 3" key="1">
    <citation type="submission" date="2016-10" db="EMBL/GenBank/DDBJ databases">
        <authorList>
            <person name="de Groot N.N."/>
        </authorList>
    </citation>
    <scope>NUCLEOTIDE SEQUENCE [LARGE SCALE GENOMIC DNA]</scope>
    <source>
        <strain evidence="2 3">CGMCC 1.11147</strain>
    </source>
</reference>
<dbReference type="Pfam" id="PF13649">
    <property type="entry name" value="Methyltransf_25"/>
    <property type="match status" value="1"/>
</dbReference>
<name>A0A1H0KGE7_9ACTN</name>
<evidence type="ECO:0000313" key="3">
    <source>
        <dbReference type="Proteomes" id="UP000199004"/>
    </source>
</evidence>
<protein>
    <submittedName>
        <fullName evidence="2">Methyltransferase domain-containing protein</fullName>
    </submittedName>
</protein>
<dbReference type="CDD" id="cd02440">
    <property type="entry name" value="AdoMet_MTases"/>
    <property type="match status" value="1"/>
</dbReference>
<dbReference type="GO" id="GO:0008168">
    <property type="term" value="F:methyltransferase activity"/>
    <property type="evidence" value="ECO:0007669"/>
    <property type="project" value="UniProtKB-KW"/>
</dbReference>
<dbReference type="InterPro" id="IPR041698">
    <property type="entry name" value="Methyltransf_25"/>
</dbReference>
<accession>A0A1H0KGE7</accession>
<dbReference type="InterPro" id="IPR029063">
    <property type="entry name" value="SAM-dependent_MTases_sf"/>
</dbReference>
<gene>
    <name evidence="2" type="ORF">SAMN05192576_0021</name>
</gene>
<evidence type="ECO:0000259" key="1">
    <source>
        <dbReference type="Pfam" id="PF13649"/>
    </source>
</evidence>
<dbReference type="AlphaFoldDB" id="A0A1H0KGE7"/>
<evidence type="ECO:0000313" key="2">
    <source>
        <dbReference type="EMBL" id="SDO54831.1"/>
    </source>
</evidence>
<dbReference type="STRING" id="1005944.SAMN05192576_0021"/>
<dbReference type="EMBL" id="FNIC01000010">
    <property type="protein sequence ID" value="SDO54831.1"/>
    <property type="molecule type" value="Genomic_DNA"/>
</dbReference>